<dbReference type="RefSeq" id="WP_234616362.1">
    <property type="nucleotide sequence ID" value="NZ_CP098806.1"/>
</dbReference>
<dbReference type="Proteomes" id="UP001139700">
    <property type="component" value="Unassembled WGS sequence"/>
</dbReference>
<dbReference type="AlphaFoldDB" id="A0A9X1PEP9"/>
<organism evidence="1 2">
    <name type="scientific">Dyadobacter fanqingshengii</name>
    <dbReference type="NCBI Taxonomy" id="2906443"/>
    <lineage>
        <taxon>Bacteria</taxon>
        <taxon>Pseudomonadati</taxon>
        <taxon>Bacteroidota</taxon>
        <taxon>Cytophagia</taxon>
        <taxon>Cytophagales</taxon>
        <taxon>Spirosomataceae</taxon>
        <taxon>Dyadobacter</taxon>
    </lineage>
</organism>
<sequence>MFDGAKHISLSMETDIIMNNPMLSFSGRYDLNSGEVATGLKSSAYYKGWQFTAYRLGEKWHRVAANGSYHKFSNNGRHNHNDFTRIRLAQVIDQLRIELNFNPKKEILNGIEFGVNIILDFPVKIVLDSLLTYKGISFERPIDNPNYYQCKTKEFILKLYDKGAQYKLNMHVMRFEIKVISMDFLRKKGINIRFLSDLIDEANYSKIENLMLDYFDIILFIDLNVNPRELTGKHKDLYLQGFNKQYWRRPNKKDFQTVTMYERKRKELKREEDMFRALFTPSFIPELHHLIRSKWRALTLCSAEQTKIVDQIIACW</sequence>
<gene>
    <name evidence="1" type="ORF">LXM24_26230</name>
</gene>
<name>A0A9X1PEP9_9BACT</name>
<proteinExistence type="predicted"/>
<keyword evidence="2" id="KW-1185">Reference proteome</keyword>
<dbReference type="EMBL" id="JAJTTA010000008">
    <property type="protein sequence ID" value="MCF0043631.1"/>
    <property type="molecule type" value="Genomic_DNA"/>
</dbReference>
<comment type="caution">
    <text evidence="1">The sequence shown here is derived from an EMBL/GenBank/DDBJ whole genome shotgun (WGS) entry which is preliminary data.</text>
</comment>
<protein>
    <submittedName>
        <fullName evidence="1">Uncharacterized protein</fullName>
    </submittedName>
</protein>
<evidence type="ECO:0000313" key="2">
    <source>
        <dbReference type="Proteomes" id="UP001139700"/>
    </source>
</evidence>
<accession>A0A9X1PEP9</accession>
<evidence type="ECO:0000313" key="1">
    <source>
        <dbReference type="EMBL" id="MCF0043631.1"/>
    </source>
</evidence>
<reference evidence="1" key="1">
    <citation type="submission" date="2021-12" db="EMBL/GenBank/DDBJ databases">
        <title>Novel species in genus Dyadobacter.</title>
        <authorList>
            <person name="Ma C."/>
        </authorList>
    </citation>
    <scope>NUCLEOTIDE SEQUENCE</scope>
    <source>
        <strain evidence="1">CY399</strain>
    </source>
</reference>